<feature type="domain" description="RNA polymerase sigma factor 70 region 4 type 2" evidence="6">
    <location>
        <begin position="131"/>
        <end position="183"/>
    </location>
</feature>
<dbReference type="Pfam" id="PF04542">
    <property type="entry name" value="Sigma70_r2"/>
    <property type="match status" value="1"/>
</dbReference>
<dbReference type="Gene3D" id="1.10.1740.10">
    <property type="match status" value="1"/>
</dbReference>
<evidence type="ECO:0000256" key="4">
    <source>
        <dbReference type="ARBA" id="ARBA00023163"/>
    </source>
</evidence>
<dbReference type="AlphaFoldDB" id="A0A3M4PUS1"/>
<comment type="caution">
    <text evidence="7">The sequence shown here is derived from an EMBL/GenBank/DDBJ whole genome shotgun (WGS) entry which is preliminary data.</text>
</comment>
<keyword evidence="2" id="KW-0805">Transcription regulation</keyword>
<reference evidence="7 8" key="1">
    <citation type="submission" date="2018-08" db="EMBL/GenBank/DDBJ databases">
        <title>Recombination of ecologically and evolutionarily significant loci maintains genetic cohesion in the Pseudomonas syringae species complex.</title>
        <authorList>
            <person name="Dillon M."/>
            <person name="Thakur S."/>
            <person name="Almeida R.N.D."/>
            <person name="Weir B.S."/>
            <person name="Guttman D.S."/>
        </authorList>
    </citation>
    <scope>NUCLEOTIDE SEQUENCE [LARGE SCALE GENOMIC DNA]</scope>
    <source>
        <strain evidence="7 8">ICMP 11288</strain>
    </source>
</reference>
<protein>
    <recommendedName>
        <fullName evidence="9">RNA polymerase sigma-70 factor, ECF subfamily</fullName>
    </recommendedName>
</protein>
<dbReference type="InterPro" id="IPR039425">
    <property type="entry name" value="RNA_pol_sigma-70-like"/>
</dbReference>
<evidence type="ECO:0000256" key="1">
    <source>
        <dbReference type="ARBA" id="ARBA00010641"/>
    </source>
</evidence>
<dbReference type="NCBIfam" id="NF008889">
    <property type="entry name" value="PRK11924.1-1"/>
    <property type="match status" value="1"/>
</dbReference>
<comment type="similarity">
    <text evidence="1">Belongs to the sigma-70 factor family. ECF subfamily.</text>
</comment>
<dbReference type="CDD" id="cd06171">
    <property type="entry name" value="Sigma70_r4"/>
    <property type="match status" value="1"/>
</dbReference>
<sequence length="190" mass="21386">MTFHRSSQQGPMAAIRMEHAMGVNQNLHFGLIGQMFKSDYSWLCARVGRAMGCPHGAQDIASETFLRVLALPDPAAIREPRALLTTIARRLMYEGWRRQDLERAYLEALALAPQLAHPSPEERLVLIETLLEVDRLLDGLSAKAKAAFLYHQLDGLTYAQIGERLDVSVSRVQQYMADAFKRCYLAMAQP</sequence>
<dbReference type="GO" id="GO:0016987">
    <property type="term" value="F:sigma factor activity"/>
    <property type="evidence" value="ECO:0007669"/>
    <property type="project" value="UniProtKB-KW"/>
</dbReference>
<dbReference type="PANTHER" id="PTHR43133:SF63">
    <property type="entry name" value="RNA POLYMERASE SIGMA FACTOR FECI-RELATED"/>
    <property type="match status" value="1"/>
</dbReference>
<dbReference type="NCBIfam" id="NF009177">
    <property type="entry name" value="PRK12525.1"/>
    <property type="match status" value="1"/>
</dbReference>
<dbReference type="InterPro" id="IPR013325">
    <property type="entry name" value="RNA_pol_sigma_r2"/>
</dbReference>
<dbReference type="SUPFAM" id="SSF88946">
    <property type="entry name" value="Sigma2 domain of RNA polymerase sigma factors"/>
    <property type="match status" value="1"/>
</dbReference>
<dbReference type="InterPro" id="IPR013249">
    <property type="entry name" value="RNA_pol_sigma70_r4_t2"/>
</dbReference>
<evidence type="ECO:0000259" key="5">
    <source>
        <dbReference type="Pfam" id="PF04542"/>
    </source>
</evidence>
<dbReference type="GO" id="GO:0003677">
    <property type="term" value="F:DNA binding"/>
    <property type="evidence" value="ECO:0007669"/>
    <property type="project" value="InterPro"/>
</dbReference>
<keyword evidence="3" id="KW-0731">Sigma factor</keyword>
<dbReference type="Pfam" id="PF08281">
    <property type="entry name" value="Sigma70_r4_2"/>
    <property type="match status" value="1"/>
</dbReference>
<dbReference type="Proteomes" id="UP000277179">
    <property type="component" value="Unassembled WGS sequence"/>
</dbReference>
<dbReference type="InterPro" id="IPR013324">
    <property type="entry name" value="RNA_pol_sigma_r3/r4-like"/>
</dbReference>
<evidence type="ECO:0008006" key="9">
    <source>
        <dbReference type="Google" id="ProtNLM"/>
    </source>
</evidence>
<dbReference type="Gene3D" id="1.10.10.10">
    <property type="entry name" value="Winged helix-like DNA-binding domain superfamily/Winged helix DNA-binding domain"/>
    <property type="match status" value="1"/>
</dbReference>
<evidence type="ECO:0000313" key="8">
    <source>
        <dbReference type="Proteomes" id="UP000277179"/>
    </source>
</evidence>
<feature type="domain" description="RNA polymerase sigma-70 region 2" evidence="5">
    <location>
        <begin position="36"/>
        <end position="100"/>
    </location>
</feature>
<evidence type="ECO:0000256" key="2">
    <source>
        <dbReference type="ARBA" id="ARBA00023015"/>
    </source>
</evidence>
<accession>A0A3M4PUS1</accession>
<dbReference type="InterPro" id="IPR007627">
    <property type="entry name" value="RNA_pol_sigma70_r2"/>
</dbReference>
<evidence type="ECO:0000313" key="7">
    <source>
        <dbReference type="EMBL" id="RMQ81674.1"/>
    </source>
</evidence>
<dbReference type="InterPro" id="IPR014284">
    <property type="entry name" value="RNA_pol_sigma-70_dom"/>
</dbReference>
<dbReference type="InterPro" id="IPR036388">
    <property type="entry name" value="WH-like_DNA-bd_sf"/>
</dbReference>
<gene>
    <name evidence="7" type="ORF">ALP97_02305</name>
</gene>
<name>A0A3M4PUS1_9PSED</name>
<evidence type="ECO:0000256" key="3">
    <source>
        <dbReference type="ARBA" id="ARBA00023082"/>
    </source>
</evidence>
<dbReference type="NCBIfam" id="TIGR02937">
    <property type="entry name" value="sigma70-ECF"/>
    <property type="match status" value="1"/>
</dbReference>
<dbReference type="SUPFAM" id="SSF88659">
    <property type="entry name" value="Sigma3 and sigma4 domains of RNA polymerase sigma factors"/>
    <property type="match status" value="1"/>
</dbReference>
<keyword evidence="4" id="KW-0804">Transcription</keyword>
<proteinExistence type="inferred from homology"/>
<dbReference type="GO" id="GO:0006352">
    <property type="term" value="P:DNA-templated transcription initiation"/>
    <property type="evidence" value="ECO:0007669"/>
    <property type="project" value="InterPro"/>
</dbReference>
<dbReference type="EMBL" id="RBRL01000453">
    <property type="protein sequence ID" value="RMQ81674.1"/>
    <property type="molecule type" value="Genomic_DNA"/>
</dbReference>
<evidence type="ECO:0000259" key="6">
    <source>
        <dbReference type="Pfam" id="PF08281"/>
    </source>
</evidence>
<organism evidence="7 8">
    <name type="scientific">Pseudomonas salomonii</name>
    <dbReference type="NCBI Taxonomy" id="191391"/>
    <lineage>
        <taxon>Bacteria</taxon>
        <taxon>Pseudomonadati</taxon>
        <taxon>Pseudomonadota</taxon>
        <taxon>Gammaproteobacteria</taxon>
        <taxon>Pseudomonadales</taxon>
        <taxon>Pseudomonadaceae</taxon>
        <taxon>Pseudomonas</taxon>
    </lineage>
</organism>
<dbReference type="PANTHER" id="PTHR43133">
    <property type="entry name" value="RNA POLYMERASE ECF-TYPE SIGMA FACTO"/>
    <property type="match status" value="1"/>
</dbReference>
<dbReference type="FunFam" id="1.10.10.10:FF:000427">
    <property type="entry name" value="RNA polymerase sigma factor"/>
    <property type="match status" value="1"/>
</dbReference>